<proteinExistence type="predicted"/>
<feature type="region of interest" description="Disordered" evidence="1">
    <location>
        <begin position="82"/>
        <end position="102"/>
    </location>
</feature>
<evidence type="ECO:0000313" key="3">
    <source>
        <dbReference type="Proteomes" id="UP000799766"/>
    </source>
</evidence>
<dbReference type="EMBL" id="MU001676">
    <property type="protein sequence ID" value="KAF2458864.1"/>
    <property type="molecule type" value="Genomic_DNA"/>
</dbReference>
<keyword evidence="3" id="KW-1185">Reference proteome</keyword>
<dbReference type="AlphaFoldDB" id="A0A6A6P4W2"/>
<reference evidence="2" key="1">
    <citation type="journal article" date="2020" name="Stud. Mycol.">
        <title>101 Dothideomycetes genomes: a test case for predicting lifestyles and emergence of pathogens.</title>
        <authorList>
            <person name="Haridas S."/>
            <person name="Albert R."/>
            <person name="Binder M."/>
            <person name="Bloem J."/>
            <person name="Labutti K."/>
            <person name="Salamov A."/>
            <person name="Andreopoulos B."/>
            <person name="Baker S."/>
            <person name="Barry K."/>
            <person name="Bills G."/>
            <person name="Bluhm B."/>
            <person name="Cannon C."/>
            <person name="Castanera R."/>
            <person name="Culley D."/>
            <person name="Daum C."/>
            <person name="Ezra D."/>
            <person name="Gonzalez J."/>
            <person name="Henrissat B."/>
            <person name="Kuo A."/>
            <person name="Liang C."/>
            <person name="Lipzen A."/>
            <person name="Lutzoni F."/>
            <person name="Magnuson J."/>
            <person name="Mondo S."/>
            <person name="Nolan M."/>
            <person name="Ohm R."/>
            <person name="Pangilinan J."/>
            <person name="Park H.-J."/>
            <person name="Ramirez L."/>
            <person name="Alfaro M."/>
            <person name="Sun H."/>
            <person name="Tritt A."/>
            <person name="Yoshinaga Y."/>
            <person name="Zwiers L.-H."/>
            <person name="Turgeon B."/>
            <person name="Goodwin S."/>
            <person name="Spatafora J."/>
            <person name="Crous P."/>
            <person name="Grigoriev I."/>
        </authorList>
    </citation>
    <scope>NUCLEOTIDE SEQUENCE</scope>
    <source>
        <strain evidence="2">ATCC 16933</strain>
    </source>
</reference>
<sequence length="227" mass="25123">MPKSQRIKKIAPLRIICGTLIRKFWVRPGLPSVFCRADKQQASVARRWTTSGTRKQLLRTRPGFKSATTLCGASYLRRRGVAGLSGPSTAPSSRTFSATRRNKNPGDFRFEAGFGLPGGTTAFEPSSDQPSDIDVGRRGRWAKCRRGAKRRWLNLFWWPGTSDKRYAAPPNSHLLLPSHFPPRATIPPASIPCSALFRSFKLTCALLPFAPVALSMRRAASPEQVDS</sequence>
<accession>A0A6A6P4W2</accession>
<protein>
    <submittedName>
        <fullName evidence="2">Uncharacterized protein</fullName>
    </submittedName>
</protein>
<organism evidence="2 3">
    <name type="scientific">Lineolata rhizophorae</name>
    <dbReference type="NCBI Taxonomy" id="578093"/>
    <lineage>
        <taxon>Eukaryota</taxon>
        <taxon>Fungi</taxon>
        <taxon>Dikarya</taxon>
        <taxon>Ascomycota</taxon>
        <taxon>Pezizomycotina</taxon>
        <taxon>Dothideomycetes</taxon>
        <taxon>Dothideomycetes incertae sedis</taxon>
        <taxon>Lineolatales</taxon>
        <taxon>Lineolataceae</taxon>
        <taxon>Lineolata</taxon>
    </lineage>
</organism>
<evidence type="ECO:0000313" key="2">
    <source>
        <dbReference type="EMBL" id="KAF2458864.1"/>
    </source>
</evidence>
<evidence type="ECO:0000256" key="1">
    <source>
        <dbReference type="SAM" id="MobiDB-lite"/>
    </source>
</evidence>
<name>A0A6A6P4W2_9PEZI</name>
<gene>
    <name evidence="2" type="ORF">BDY21DRAFT_339089</name>
</gene>
<dbReference type="Proteomes" id="UP000799766">
    <property type="component" value="Unassembled WGS sequence"/>
</dbReference>
<feature type="compositionally biased region" description="Polar residues" evidence="1">
    <location>
        <begin position="86"/>
        <end position="99"/>
    </location>
</feature>